<dbReference type="GO" id="GO:0042761">
    <property type="term" value="P:very long-chain fatty acid biosynthetic process"/>
    <property type="evidence" value="ECO:0007669"/>
    <property type="project" value="TreeGrafter"/>
</dbReference>
<evidence type="ECO:0000256" key="10">
    <source>
        <dbReference type="RuleBase" id="RU361115"/>
    </source>
</evidence>
<dbReference type="EC" id="2.3.1.-" evidence="10"/>
<dbReference type="AlphaFoldDB" id="A0A061BDK8"/>
<keyword evidence="2 10" id="KW-0444">Lipid biosynthesis</keyword>
<protein>
    <recommendedName>
        <fullName evidence="10">Elongation of fatty acids protein</fullName>
        <ecNumber evidence="10">2.3.1.-</ecNumber>
    </recommendedName>
</protein>
<evidence type="ECO:0000256" key="5">
    <source>
        <dbReference type="ARBA" id="ARBA00022832"/>
    </source>
</evidence>
<sequence>MEFLTHVKAQTPYYISQINKHTPDFVSVSVPSVERPFGVHLWPIFNKLITTLTQGRFVPDEFEYVQGETFMSTPREVAITIIAYYVTITLGQVIFKKLNAWKLGALFQLHNLFLTIASGTLLCLLFEQVLPNVVNNGILHAVCSPKSWHHKVIVIYYLNYLTKYVEFIDTLFLVVKKKKIIFLHSYHHGATALLCYIQLNGATSVSWVPILLNLGVHVVMYWYYFLAARGIRVWWKQWITRFQIIQFVLDLGFVYFTTYTFYANKYSEQYGIWIPNMGTCYGTPFAAAIGCTILSSYLVLFIMFYITLYKKPAQKKQKTN</sequence>
<keyword evidence="3 10" id="KW-0808">Transferase</keyword>
<feature type="transmembrane region" description="Helical" evidence="10">
    <location>
        <begin position="77"/>
        <end position="95"/>
    </location>
</feature>
<evidence type="ECO:0000256" key="6">
    <source>
        <dbReference type="ARBA" id="ARBA00022989"/>
    </source>
</evidence>
<evidence type="ECO:0000256" key="9">
    <source>
        <dbReference type="ARBA" id="ARBA00023160"/>
    </source>
</evidence>
<feature type="transmembrane region" description="Helical" evidence="10">
    <location>
        <begin position="238"/>
        <end position="262"/>
    </location>
</feature>
<evidence type="ECO:0000256" key="1">
    <source>
        <dbReference type="ARBA" id="ARBA00004141"/>
    </source>
</evidence>
<feature type="transmembrane region" description="Helical" evidence="10">
    <location>
        <begin position="180"/>
        <end position="199"/>
    </location>
</feature>
<comment type="catalytic activity">
    <reaction evidence="10">
        <text>an acyl-CoA + malonyl-CoA + H(+) = a 3-oxoacyl-CoA + CO2 + CoA</text>
        <dbReference type="Rhea" id="RHEA:50252"/>
        <dbReference type="ChEBI" id="CHEBI:15378"/>
        <dbReference type="ChEBI" id="CHEBI:16526"/>
        <dbReference type="ChEBI" id="CHEBI:57287"/>
        <dbReference type="ChEBI" id="CHEBI:57384"/>
        <dbReference type="ChEBI" id="CHEBI:58342"/>
        <dbReference type="ChEBI" id="CHEBI:90726"/>
    </reaction>
    <physiologicalReaction direction="left-to-right" evidence="10">
        <dbReference type="Rhea" id="RHEA:50253"/>
    </physiologicalReaction>
</comment>
<accession>A0A061BDK8</accession>
<dbReference type="PANTHER" id="PTHR11157:SF157">
    <property type="entry name" value="ELONGATION OF FATTY ACIDS PROTEIN 3"/>
    <property type="match status" value="1"/>
</dbReference>
<comment type="subcellular location">
    <subcellularLocation>
        <location evidence="1">Membrane</location>
        <topology evidence="1">Multi-pass membrane protein</topology>
    </subcellularLocation>
</comment>
<evidence type="ECO:0000256" key="7">
    <source>
        <dbReference type="ARBA" id="ARBA00023098"/>
    </source>
</evidence>
<dbReference type="GO" id="GO:0005789">
    <property type="term" value="C:endoplasmic reticulum membrane"/>
    <property type="evidence" value="ECO:0007669"/>
    <property type="project" value="TreeGrafter"/>
</dbReference>
<evidence type="ECO:0000256" key="3">
    <source>
        <dbReference type="ARBA" id="ARBA00022679"/>
    </source>
</evidence>
<dbReference type="GO" id="GO:0030148">
    <property type="term" value="P:sphingolipid biosynthetic process"/>
    <property type="evidence" value="ECO:0007669"/>
    <property type="project" value="TreeGrafter"/>
</dbReference>
<feature type="transmembrane region" description="Helical" evidence="10">
    <location>
        <begin position="282"/>
        <end position="308"/>
    </location>
</feature>
<evidence type="ECO:0000313" key="11">
    <source>
        <dbReference type="EMBL" id="CDR47468.1"/>
    </source>
</evidence>
<feature type="transmembrane region" description="Helical" evidence="10">
    <location>
        <begin position="107"/>
        <end position="126"/>
    </location>
</feature>
<keyword evidence="5 10" id="KW-0276">Fatty acid metabolism</keyword>
<dbReference type="GO" id="GO:0009922">
    <property type="term" value="F:fatty acid elongase activity"/>
    <property type="evidence" value="ECO:0007669"/>
    <property type="project" value="InterPro"/>
</dbReference>
<gene>
    <name evidence="11" type="ORF">CYFA0S_32e00650g</name>
</gene>
<name>A0A061BDK8_CYBFA</name>
<evidence type="ECO:0000256" key="4">
    <source>
        <dbReference type="ARBA" id="ARBA00022692"/>
    </source>
</evidence>
<keyword evidence="4 10" id="KW-0812">Transmembrane</keyword>
<evidence type="ECO:0000256" key="2">
    <source>
        <dbReference type="ARBA" id="ARBA00022516"/>
    </source>
</evidence>
<dbReference type="VEuPathDB" id="FungiDB:BON22_5237"/>
<evidence type="ECO:0000256" key="8">
    <source>
        <dbReference type="ARBA" id="ARBA00023136"/>
    </source>
</evidence>
<dbReference type="InterPro" id="IPR002076">
    <property type="entry name" value="ELO_fam"/>
</dbReference>
<comment type="similarity">
    <text evidence="10">Belongs to the ELO family.</text>
</comment>
<reference evidence="11" key="1">
    <citation type="journal article" date="2014" name="Genome Announc.">
        <title>Genome sequence of the yeast Cyberlindnera fabianii (Hansenula fabianii).</title>
        <authorList>
            <person name="Freel K.C."/>
            <person name="Sarilar V."/>
            <person name="Neuveglise C."/>
            <person name="Devillers H."/>
            <person name="Friedrich A."/>
            <person name="Schacherer J."/>
        </authorList>
    </citation>
    <scope>NUCLEOTIDE SEQUENCE</scope>
    <source>
        <strain evidence="11">YJS4271</strain>
    </source>
</reference>
<dbReference type="GO" id="GO:0034625">
    <property type="term" value="P:fatty acid elongation, monounsaturated fatty acid"/>
    <property type="evidence" value="ECO:0007669"/>
    <property type="project" value="TreeGrafter"/>
</dbReference>
<dbReference type="PhylomeDB" id="A0A061BDK8"/>
<organism evidence="11">
    <name type="scientific">Cyberlindnera fabianii</name>
    <name type="common">Yeast</name>
    <name type="synonym">Hansenula fabianii</name>
    <dbReference type="NCBI Taxonomy" id="36022"/>
    <lineage>
        <taxon>Eukaryota</taxon>
        <taxon>Fungi</taxon>
        <taxon>Dikarya</taxon>
        <taxon>Ascomycota</taxon>
        <taxon>Saccharomycotina</taxon>
        <taxon>Saccharomycetes</taxon>
        <taxon>Phaffomycetales</taxon>
        <taxon>Phaffomycetaceae</taxon>
        <taxon>Cyberlindnera</taxon>
    </lineage>
</organism>
<dbReference type="EMBL" id="LK052917">
    <property type="protein sequence ID" value="CDR47468.1"/>
    <property type="molecule type" value="Genomic_DNA"/>
</dbReference>
<keyword evidence="8 10" id="KW-0472">Membrane</keyword>
<keyword evidence="6 10" id="KW-1133">Transmembrane helix</keyword>
<dbReference type="OrthoDB" id="434092at2759"/>
<dbReference type="PANTHER" id="PTHR11157">
    <property type="entry name" value="FATTY ACID ACYL TRANSFERASE-RELATED"/>
    <property type="match status" value="1"/>
</dbReference>
<keyword evidence="7 10" id="KW-0443">Lipid metabolism</keyword>
<keyword evidence="9 10" id="KW-0275">Fatty acid biosynthesis</keyword>
<dbReference type="GO" id="GO:0019367">
    <property type="term" value="P:fatty acid elongation, saturated fatty acid"/>
    <property type="evidence" value="ECO:0007669"/>
    <property type="project" value="TreeGrafter"/>
</dbReference>
<dbReference type="GO" id="GO:0034626">
    <property type="term" value="P:fatty acid elongation, polyunsaturated fatty acid"/>
    <property type="evidence" value="ECO:0007669"/>
    <property type="project" value="TreeGrafter"/>
</dbReference>
<proteinExistence type="inferred from homology"/>
<dbReference type="Pfam" id="PF01151">
    <property type="entry name" value="ELO"/>
    <property type="match status" value="1"/>
</dbReference>
<feature type="transmembrane region" description="Helical" evidence="10">
    <location>
        <begin position="205"/>
        <end position="226"/>
    </location>
</feature>